<accession>A0A183DYC7</accession>
<evidence type="ECO:0000313" key="4">
    <source>
        <dbReference type="WBParaSite" id="GPUH_0001373301-mRNA-1"/>
    </source>
</evidence>
<name>A0A183DYC7_9BILA</name>
<dbReference type="EMBL" id="UYRT01080496">
    <property type="protein sequence ID" value="VDN22852.1"/>
    <property type="molecule type" value="Genomic_DNA"/>
</dbReference>
<organism evidence="4">
    <name type="scientific">Gongylonema pulchrum</name>
    <dbReference type="NCBI Taxonomy" id="637853"/>
    <lineage>
        <taxon>Eukaryota</taxon>
        <taxon>Metazoa</taxon>
        <taxon>Ecdysozoa</taxon>
        <taxon>Nematoda</taxon>
        <taxon>Chromadorea</taxon>
        <taxon>Rhabditida</taxon>
        <taxon>Spirurina</taxon>
        <taxon>Spiruromorpha</taxon>
        <taxon>Spiruroidea</taxon>
        <taxon>Gongylonematidae</taxon>
        <taxon>Gongylonema</taxon>
    </lineage>
</organism>
<reference evidence="2 3" key="2">
    <citation type="submission" date="2018-11" db="EMBL/GenBank/DDBJ databases">
        <authorList>
            <consortium name="Pathogen Informatics"/>
        </authorList>
    </citation>
    <scope>NUCLEOTIDE SEQUENCE [LARGE SCALE GENOMIC DNA]</scope>
</reference>
<evidence type="ECO:0000313" key="3">
    <source>
        <dbReference type="Proteomes" id="UP000271098"/>
    </source>
</evidence>
<feature type="region of interest" description="Disordered" evidence="1">
    <location>
        <begin position="83"/>
        <end position="118"/>
    </location>
</feature>
<protein>
    <submittedName>
        <fullName evidence="2 4">Uncharacterized protein</fullName>
    </submittedName>
</protein>
<dbReference type="WBParaSite" id="GPUH_0001373301-mRNA-1">
    <property type="protein sequence ID" value="GPUH_0001373301-mRNA-1"/>
    <property type="gene ID" value="GPUH_0001373301"/>
</dbReference>
<evidence type="ECO:0000256" key="1">
    <source>
        <dbReference type="SAM" id="MobiDB-lite"/>
    </source>
</evidence>
<evidence type="ECO:0000313" key="2">
    <source>
        <dbReference type="EMBL" id="VDN22852.1"/>
    </source>
</evidence>
<proteinExistence type="predicted"/>
<feature type="region of interest" description="Disordered" evidence="1">
    <location>
        <begin position="1"/>
        <end position="21"/>
    </location>
</feature>
<gene>
    <name evidence="2" type="ORF">GPUH_LOCUS13718</name>
</gene>
<sequence>MLPSCDEEACENEGISVKPPHEPYEALRTRIYRAIAAAGGAAATGSVIDRRGGRDICLCDGNTTQRREDGEMEYGVTELDSHRVQDLAKEDTSTRPWDIEKQEMTTATARTAPRTRHE</sequence>
<feature type="compositionally biased region" description="Basic and acidic residues" evidence="1">
    <location>
        <begin position="83"/>
        <end position="103"/>
    </location>
</feature>
<dbReference type="AlphaFoldDB" id="A0A183DYC7"/>
<feature type="compositionally biased region" description="Acidic residues" evidence="1">
    <location>
        <begin position="1"/>
        <end position="11"/>
    </location>
</feature>
<keyword evidence="3" id="KW-1185">Reference proteome</keyword>
<reference evidence="4" key="1">
    <citation type="submission" date="2016-06" db="UniProtKB">
        <authorList>
            <consortium name="WormBaseParasite"/>
        </authorList>
    </citation>
    <scope>IDENTIFICATION</scope>
</reference>
<dbReference type="Proteomes" id="UP000271098">
    <property type="component" value="Unassembled WGS sequence"/>
</dbReference>